<accession>A0A179B3Q2</accession>
<dbReference type="PRINTS" id="PR00081">
    <property type="entry name" value="GDHRDH"/>
</dbReference>
<evidence type="ECO:0000313" key="4">
    <source>
        <dbReference type="EMBL" id="OAP86322.1"/>
    </source>
</evidence>
<dbReference type="GO" id="GO:0016616">
    <property type="term" value="F:oxidoreductase activity, acting on the CH-OH group of donors, NAD or NADP as acceptor"/>
    <property type="evidence" value="ECO:0007669"/>
    <property type="project" value="TreeGrafter"/>
</dbReference>
<dbReference type="InterPro" id="IPR036291">
    <property type="entry name" value="NAD(P)-bd_dom_sf"/>
</dbReference>
<evidence type="ECO:0000313" key="5">
    <source>
        <dbReference type="Proteomes" id="UP000078368"/>
    </source>
</evidence>
<dbReference type="PANTHER" id="PTHR42760:SF133">
    <property type="entry name" value="3-OXOACYL-[ACYL-CARRIER-PROTEIN] REDUCTASE"/>
    <property type="match status" value="1"/>
</dbReference>
<evidence type="ECO:0000256" key="3">
    <source>
        <dbReference type="RuleBase" id="RU000363"/>
    </source>
</evidence>
<dbReference type="AlphaFoldDB" id="A0A179B3Q2"/>
<dbReference type="PRINTS" id="PR00080">
    <property type="entry name" value="SDRFAMILY"/>
</dbReference>
<protein>
    <submittedName>
        <fullName evidence="4">3-oxoacyl-ACP reductase</fullName>
    </submittedName>
</protein>
<reference evidence="4 5" key="1">
    <citation type="submission" date="2016-04" db="EMBL/GenBank/DDBJ databases">
        <title>Peptidophaga gingivicola gen. nov., sp. nov., isolated from human subgingival plaque.</title>
        <authorList>
            <person name="Beall C.J."/>
            <person name="Mokrzan E.M."/>
            <person name="Griffen A.L."/>
            <person name="Leys E.J."/>
        </authorList>
    </citation>
    <scope>NUCLEOTIDE SEQUENCE [LARGE SCALE GENOMIC DNA]</scope>
    <source>
        <strain evidence="4 5">BA112</strain>
    </source>
</reference>
<dbReference type="FunFam" id="3.40.50.720:FF:000084">
    <property type="entry name" value="Short-chain dehydrogenase reductase"/>
    <property type="match status" value="1"/>
</dbReference>
<proteinExistence type="inferred from homology"/>
<comment type="similarity">
    <text evidence="1 3">Belongs to the short-chain dehydrogenases/reductases (SDR) family.</text>
</comment>
<name>A0A179B3Q2_9ACTO</name>
<dbReference type="NCBIfam" id="NF005095">
    <property type="entry name" value="PRK06523.1"/>
    <property type="match status" value="1"/>
</dbReference>
<keyword evidence="5" id="KW-1185">Reference proteome</keyword>
<dbReference type="Pfam" id="PF00106">
    <property type="entry name" value="adh_short"/>
    <property type="match status" value="1"/>
</dbReference>
<dbReference type="SUPFAM" id="SSF51735">
    <property type="entry name" value="NAD(P)-binding Rossmann-fold domains"/>
    <property type="match status" value="1"/>
</dbReference>
<comment type="caution">
    <text evidence="4">The sequence shown here is derived from an EMBL/GenBank/DDBJ whole genome shotgun (WGS) entry which is preliminary data.</text>
</comment>
<dbReference type="RefSeq" id="WP_064231160.1">
    <property type="nucleotide sequence ID" value="NZ_LVZK01000001.1"/>
</dbReference>
<dbReference type="Proteomes" id="UP000078368">
    <property type="component" value="Unassembled WGS sequence"/>
</dbReference>
<gene>
    <name evidence="4" type="ORF">A4H34_03955</name>
</gene>
<organism evidence="4 5">
    <name type="scientific">Peptidiphaga gingivicola</name>
    <dbReference type="NCBI Taxonomy" id="2741497"/>
    <lineage>
        <taxon>Bacteria</taxon>
        <taxon>Bacillati</taxon>
        <taxon>Actinomycetota</taxon>
        <taxon>Actinomycetes</taxon>
        <taxon>Actinomycetales</taxon>
        <taxon>Actinomycetaceae</taxon>
        <taxon>Peptidiphaga</taxon>
    </lineage>
</organism>
<dbReference type="InterPro" id="IPR002347">
    <property type="entry name" value="SDR_fam"/>
</dbReference>
<dbReference type="PANTHER" id="PTHR42760">
    <property type="entry name" value="SHORT-CHAIN DEHYDROGENASES/REDUCTASES FAMILY MEMBER"/>
    <property type="match status" value="1"/>
</dbReference>
<evidence type="ECO:0000256" key="1">
    <source>
        <dbReference type="ARBA" id="ARBA00006484"/>
    </source>
</evidence>
<sequence length="262" mass="26718">MNLNLEGKTALVTGASRGIGLAVVRKLAEEGARVMGVARTVTPELEDASALAVSADLSTPGGAEAAVKAALAELGGIDILVNNVGAGDPDVMKLGGFLEIDDAQWRDLFNLNFFSAVWTSRAALPSLLERRGAIVNTGSINALVPAQGPVGYSEAKAALVAFSKRLSEEFGPQGVRVNTVSPGGVGTGLWRDPDGFGSRVAASMGMSHSDLLSAMPTAFGVTSGRIAEPEEIAALIVFAASPAAEYLVGANIVIDGGTVKTV</sequence>
<dbReference type="OrthoDB" id="3189729at2"/>
<dbReference type="STRING" id="1823756.A4H34_03955"/>
<dbReference type="Gene3D" id="3.40.50.720">
    <property type="entry name" value="NAD(P)-binding Rossmann-like Domain"/>
    <property type="match status" value="1"/>
</dbReference>
<keyword evidence="2" id="KW-0560">Oxidoreductase</keyword>
<dbReference type="EMBL" id="LVZK01000001">
    <property type="protein sequence ID" value="OAP86322.1"/>
    <property type="molecule type" value="Genomic_DNA"/>
</dbReference>
<evidence type="ECO:0000256" key="2">
    <source>
        <dbReference type="ARBA" id="ARBA00023002"/>
    </source>
</evidence>